<protein>
    <submittedName>
        <fullName evidence="4">C4-dicarboxylate ABC transporter permease</fullName>
    </submittedName>
</protein>
<feature type="transmembrane region" description="Helical" evidence="2">
    <location>
        <begin position="118"/>
        <end position="136"/>
    </location>
</feature>
<evidence type="ECO:0000313" key="4">
    <source>
        <dbReference type="EMBL" id="GGG21882.1"/>
    </source>
</evidence>
<proteinExistence type="predicted"/>
<dbReference type="GO" id="GO:0005886">
    <property type="term" value="C:plasma membrane"/>
    <property type="evidence" value="ECO:0007669"/>
    <property type="project" value="UniProtKB-SubCell"/>
</dbReference>
<feature type="transmembrane region" description="Helical" evidence="2">
    <location>
        <begin position="684"/>
        <end position="702"/>
    </location>
</feature>
<reference evidence="4 5" key="1">
    <citation type="journal article" date="2014" name="Int. J. Syst. Evol. Microbiol.">
        <title>Complete genome sequence of Corynebacterium casei LMG S-19264T (=DSM 44701T), isolated from a smear-ripened cheese.</title>
        <authorList>
            <consortium name="US DOE Joint Genome Institute (JGI-PGF)"/>
            <person name="Walter F."/>
            <person name="Albersmeier A."/>
            <person name="Kalinowski J."/>
            <person name="Ruckert C."/>
        </authorList>
    </citation>
    <scope>NUCLEOTIDE SEQUENCE [LARGE SCALE GENOMIC DNA]</scope>
    <source>
        <strain evidence="4 5">CGMCC 1.16330</strain>
    </source>
</reference>
<evidence type="ECO:0000313" key="5">
    <source>
        <dbReference type="Proteomes" id="UP000597507"/>
    </source>
</evidence>
<feature type="transmembrane region" description="Helical" evidence="2">
    <location>
        <begin position="188"/>
        <end position="210"/>
    </location>
</feature>
<evidence type="ECO:0000259" key="3">
    <source>
        <dbReference type="Pfam" id="PF06808"/>
    </source>
</evidence>
<dbReference type="GO" id="GO:0022857">
    <property type="term" value="F:transmembrane transporter activity"/>
    <property type="evidence" value="ECO:0007669"/>
    <property type="project" value="UniProtKB-UniRule"/>
</dbReference>
<comment type="subcellular location">
    <subcellularLocation>
        <location evidence="1">Cell inner membrane</location>
        <topology evidence="1">Multi-pass membrane protein</topology>
    </subcellularLocation>
</comment>
<accession>A0A8J3EB11</accession>
<dbReference type="Pfam" id="PF06808">
    <property type="entry name" value="DctM"/>
    <property type="match status" value="1"/>
</dbReference>
<keyword evidence="2" id="KW-0812">Transmembrane</keyword>
<dbReference type="Proteomes" id="UP000597507">
    <property type="component" value="Unassembled WGS sequence"/>
</dbReference>
<feature type="transmembrane region" description="Helical" evidence="2">
    <location>
        <begin position="448"/>
        <end position="472"/>
    </location>
</feature>
<feature type="transmembrane region" description="Helical" evidence="2">
    <location>
        <begin position="143"/>
        <end position="162"/>
    </location>
</feature>
<feature type="transmembrane region" description="Helical" evidence="2">
    <location>
        <begin position="87"/>
        <end position="106"/>
    </location>
</feature>
<evidence type="ECO:0000256" key="1">
    <source>
        <dbReference type="RuleBase" id="RU369079"/>
    </source>
</evidence>
<dbReference type="NCBIfam" id="TIGR02123">
    <property type="entry name" value="TRAP_fused"/>
    <property type="match status" value="1"/>
</dbReference>
<dbReference type="PANTHER" id="PTHR43849">
    <property type="entry name" value="BLL3936 PROTEIN"/>
    <property type="match status" value="1"/>
</dbReference>
<organism evidence="4 5">
    <name type="scientific">Caldovatus sediminis</name>
    <dbReference type="NCBI Taxonomy" id="2041189"/>
    <lineage>
        <taxon>Bacteria</taxon>
        <taxon>Pseudomonadati</taxon>
        <taxon>Pseudomonadota</taxon>
        <taxon>Alphaproteobacteria</taxon>
        <taxon>Acetobacterales</taxon>
        <taxon>Roseomonadaceae</taxon>
        <taxon>Caldovatus</taxon>
    </lineage>
</organism>
<name>A0A8J3EB11_9PROT</name>
<dbReference type="PANTHER" id="PTHR43849:SF2">
    <property type="entry name" value="BLL3936 PROTEIN"/>
    <property type="match status" value="1"/>
</dbReference>
<dbReference type="RefSeq" id="WP_188898628.1">
    <property type="nucleotide sequence ID" value="NZ_BMKS01000002.1"/>
</dbReference>
<dbReference type="AlphaFoldDB" id="A0A8J3EB11"/>
<sequence length="719" mass="75664">MSPSPNAAPGAADPDTGAILRGPDTVAGRVALVGGALLAVLHIYFNTLGTWSETWVNVVHFGGFGAICALVYPAFRARTRAGARLALLVDVVLALLALAVIAYMILGEESFFARNARFLWYDWLFTALAPLLVLEFVRRTTGLLIPALMVAAFSYVVVWGRYVPGMLTFPGLSLETMLYRTFYTDDGMLGNIASISATYVFMFVLFGAFLNRSGAGEFIIDLARALARRLIGGPGYVAVIASALMGTISGSTVANVAATGVITIPMMKRAGFRPKFAAATEAAASTGGQIMPPIMGAGAFVMASYTGIPYLTIVSVALLPALLYFWSVACYIRIEAKRHHIAVADEDAPSVGAVMRRGGLQFFLPIGVLMGLLMAGFTPTYCAGAAMLALIAVSWLRKDRAMGPRAIFEALGKGAFDMIPTAVLLVGVGVVINAIATTGIGNTFSLMINQWAGGSLLVALILVALASLVLGMGLPVTASYVVLATLSAPALADMIAQSSLIEAVASGQIGDQAKAILMLVAPDRIAAIGQPMSTEAARELVALVPPDFLRTFKEHALSPEVLTVALLSAHMIIFWLSQDSGVTPPVCLTAFAAAAIARTPPMATGLVAWKVAKGLYIVPFLFAYTPLLGGSLWYDLEVCFFAFFAIYAIAGAIDGHMEAPVSWPMRAVMFAAGVAMMWPNERLAHLAGLAVLAVYFAFNLAASRRLDAARAAPAAPQGA</sequence>
<feature type="transmembrane region" description="Helical" evidence="2">
    <location>
        <begin position="57"/>
        <end position="75"/>
    </location>
</feature>
<feature type="domain" description="TRAP C4-dicarboxylate transport system permease DctM subunit" evidence="3">
    <location>
        <begin position="131"/>
        <end position="628"/>
    </location>
</feature>
<keyword evidence="1" id="KW-0813">Transport</keyword>
<feature type="transmembrane region" description="Helical" evidence="2">
    <location>
        <begin position="308"/>
        <end position="332"/>
    </location>
</feature>
<feature type="transmembrane region" description="Helical" evidence="2">
    <location>
        <begin position="362"/>
        <end position="395"/>
    </location>
</feature>
<keyword evidence="1" id="KW-0997">Cell inner membrane</keyword>
<feature type="transmembrane region" description="Helical" evidence="2">
    <location>
        <begin position="230"/>
        <end position="248"/>
    </location>
</feature>
<comment type="caution">
    <text evidence="4">The sequence shown here is derived from an EMBL/GenBank/DDBJ whole genome shotgun (WGS) entry which is preliminary data.</text>
</comment>
<keyword evidence="1" id="KW-1003">Cell membrane</keyword>
<feature type="transmembrane region" description="Helical" evidence="2">
    <location>
        <begin position="415"/>
        <end position="436"/>
    </location>
</feature>
<feature type="transmembrane region" description="Helical" evidence="2">
    <location>
        <begin position="26"/>
        <end position="45"/>
    </location>
</feature>
<dbReference type="InterPro" id="IPR011853">
    <property type="entry name" value="TRAP_DctM-Dct_fused"/>
</dbReference>
<gene>
    <name evidence="4" type="ORF">GCM10010964_07580</name>
</gene>
<keyword evidence="5" id="KW-1185">Reference proteome</keyword>
<dbReference type="InterPro" id="IPR010656">
    <property type="entry name" value="DctM"/>
</dbReference>
<comment type="function">
    <text evidence="1">Part of the tripartite ATP-independent periplasmic (TRAP) transport system.</text>
</comment>
<keyword evidence="2" id="KW-1133">Transmembrane helix</keyword>
<keyword evidence="2" id="KW-0472">Membrane</keyword>
<dbReference type="EMBL" id="BMKS01000002">
    <property type="protein sequence ID" value="GGG21882.1"/>
    <property type="molecule type" value="Genomic_DNA"/>
</dbReference>
<evidence type="ECO:0000256" key="2">
    <source>
        <dbReference type="SAM" id="Phobius"/>
    </source>
</evidence>